<feature type="transmembrane region" description="Helical" evidence="1">
    <location>
        <begin position="38"/>
        <end position="58"/>
    </location>
</feature>
<sequence>KKQNFFVYRYTTIRDKGFIIGNTPGQIPTKIFPYDLNLWRIVFEIALWNLWFTVVGFYTHYEKVCFFRQTISSSQILR</sequence>
<keyword evidence="1" id="KW-0472">Membrane</keyword>
<keyword evidence="1" id="KW-1133">Transmembrane helix</keyword>
<accession>A0A7J6VL07</accession>
<dbReference type="Proteomes" id="UP000554482">
    <property type="component" value="Unassembled WGS sequence"/>
</dbReference>
<keyword evidence="1" id="KW-0812">Transmembrane</keyword>
<keyword evidence="3" id="KW-1185">Reference proteome</keyword>
<dbReference type="AlphaFoldDB" id="A0A7J6VL07"/>
<proteinExistence type="predicted"/>
<evidence type="ECO:0000313" key="3">
    <source>
        <dbReference type="Proteomes" id="UP000554482"/>
    </source>
</evidence>
<protein>
    <submittedName>
        <fullName evidence="2">Uncharacterized protein</fullName>
    </submittedName>
</protein>
<organism evidence="2 3">
    <name type="scientific">Thalictrum thalictroides</name>
    <name type="common">Rue-anemone</name>
    <name type="synonym">Anemone thalictroides</name>
    <dbReference type="NCBI Taxonomy" id="46969"/>
    <lineage>
        <taxon>Eukaryota</taxon>
        <taxon>Viridiplantae</taxon>
        <taxon>Streptophyta</taxon>
        <taxon>Embryophyta</taxon>
        <taxon>Tracheophyta</taxon>
        <taxon>Spermatophyta</taxon>
        <taxon>Magnoliopsida</taxon>
        <taxon>Ranunculales</taxon>
        <taxon>Ranunculaceae</taxon>
        <taxon>Thalictroideae</taxon>
        <taxon>Thalictrum</taxon>
    </lineage>
</organism>
<reference evidence="2 3" key="1">
    <citation type="submission" date="2020-06" db="EMBL/GenBank/DDBJ databases">
        <title>Transcriptomic and genomic resources for Thalictrum thalictroides and T. hernandezii: Facilitating candidate gene discovery in an emerging model plant lineage.</title>
        <authorList>
            <person name="Arias T."/>
            <person name="Riano-Pachon D.M."/>
            <person name="Di Stilio V.S."/>
        </authorList>
    </citation>
    <scope>NUCLEOTIDE SEQUENCE [LARGE SCALE GENOMIC DNA]</scope>
    <source>
        <strain evidence="3">cv. WT478/WT964</strain>
        <tissue evidence="2">Leaves</tissue>
    </source>
</reference>
<comment type="caution">
    <text evidence="2">The sequence shown here is derived from an EMBL/GenBank/DDBJ whole genome shotgun (WGS) entry which is preliminary data.</text>
</comment>
<evidence type="ECO:0000313" key="2">
    <source>
        <dbReference type="EMBL" id="KAF5185022.1"/>
    </source>
</evidence>
<feature type="non-terminal residue" evidence="2">
    <location>
        <position position="1"/>
    </location>
</feature>
<evidence type="ECO:0000256" key="1">
    <source>
        <dbReference type="SAM" id="Phobius"/>
    </source>
</evidence>
<dbReference type="EMBL" id="JABWDY010031279">
    <property type="protein sequence ID" value="KAF5185022.1"/>
    <property type="molecule type" value="Genomic_DNA"/>
</dbReference>
<gene>
    <name evidence="2" type="ORF">FRX31_025391</name>
</gene>
<name>A0A7J6VL07_THATH</name>